<gene>
    <name evidence="3" type="ORF">SAMN05421741_1196</name>
</gene>
<dbReference type="PROSITE" id="PS51257">
    <property type="entry name" value="PROKAR_LIPOPROTEIN"/>
    <property type="match status" value="1"/>
</dbReference>
<reference evidence="4" key="1">
    <citation type="submission" date="2016-10" db="EMBL/GenBank/DDBJ databases">
        <authorList>
            <person name="Varghese N."/>
            <person name="Submissions S."/>
        </authorList>
    </citation>
    <scope>NUCLEOTIDE SEQUENCE [LARGE SCALE GENOMIC DNA]</scope>
    <source>
        <strain evidence="4">DS-12</strain>
    </source>
</reference>
<evidence type="ECO:0000256" key="1">
    <source>
        <dbReference type="ARBA" id="ARBA00017922"/>
    </source>
</evidence>
<accession>A0A1I5E7B1</accession>
<name>A0A1I5E7B1_9FLAO</name>
<dbReference type="STRING" id="913024.SAMN05421741_1196"/>
<dbReference type="AlphaFoldDB" id="A0A1I5E7B1"/>
<dbReference type="EMBL" id="FOVI01000019">
    <property type="protein sequence ID" value="SFO07001.1"/>
    <property type="molecule type" value="Genomic_DNA"/>
</dbReference>
<dbReference type="Pfam" id="PF08139">
    <property type="entry name" value="LPAM_1"/>
    <property type="match status" value="1"/>
</dbReference>
<protein>
    <recommendedName>
        <fullName evidence="1">Type IV secretion system putative lipoprotein virB7</fullName>
    </recommendedName>
</protein>
<dbReference type="InterPro" id="IPR012640">
    <property type="entry name" value="Membr_lipoprot_lipid_attach_CS"/>
</dbReference>
<proteinExistence type="predicted"/>
<organism evidence="3 4">
    <name type="scientific">Paenimyroides ummariense</name>
    <dbReference type="NCBI Taxonomy" id="913024"/>
    <lineage>
        <taxon>Bacteria</taxon>
        <taxon>Pseudomonadati</taxon>
        <taxon>Bacteroidota</taxon>
        <taxon>Flavobacteriia</taxon>
        <taxon>Flavobacteriales</taxon>
        <taxon>Flavobacteriaceae</taxon>
        <taxon>Paenimyroides</taxon>
    </lineage>
</organism>
<dbReference type="RefSeq" id="WP_177205780.1">
    <property type="nucleotide sequence ID" value="NZ_FOVI01000019.1"/>
</dbReference>
<keyword evidence="2" id="KW-0732">Signal</keyword>
<dbReference type="Proteomes" id="UP000199036">
    <property type="component" value="Unassembled WGS sequence"/>
</dbReference>
<sequence>MKKLLFLLGGVVALTACSEDAYQEAELQNEETGSQ</sequence>
<evidence type="ECO:0000313" key="3">
    <source>
        <dbReference type="EMBL" id="SFO07001.1"/>
    </source>
</evidence>
<keyword evidence="4" id="KW-1185">Reference proteome</keyword>
<evidence type="ECO:0000256" key="2">
    <source>
        <dbReference type="ARBA" id="ARBA00022729"/>
    </source>
</evidence>
<evidence type="ECO:0000313" key="4">
    <source>
        <dbReference type="Proteomes" id="UP000199036"/>
    </source>
</evidence>